<dbReference type="GO" id="GO:0051537">
    <property type="term" value="F:2 iron, 2 sulfur cluster binding"/>
    <property type="evidence" value="ECO:0007669"/>
    <property type="project" value="TreeGrafter"/>
</dbReference>
<evidence type="ECO:0000256" key="1">
    <source>
        <dbReference type="ARBA" id="ARBA00006718"/>
    </source>
</evidence>
<proteinExistence type="inferred from homology"/>
<dbReference type="InterPro" id="IPR035903">
    <property type="entry name" value="HesB-like_dom_sf"/>
</dbReference>
<dbReference type="InterPro" id="IPR016092">
    <property type="entry name" value="ATAP"/>
</dbReference>
<dbReference type="PANTHER" id="PTHR10072">
    <property type="entry name" value="IRON-SULFUR CLUSTER ASSEMBLY PROTEIN"/>
    <property type="match status" value="1"/>
</dbReference>
<dbReference type="OrthoDB" id="333486at2759"/>
<dbReference type="GO" id="GO:0016226">
    <property type="term" value="P:iron-sulfur cluster assembly"/>
    <property type="evidence" value="ECO:0007669"/>
    <property type="project" value="InterPro"/>
</dbReference>
<protein>
    <recommendedName>
        <fullName evidence="3">Iron-sulfur assembly protein 1</fullName>
    </recommendedName>
</protein>
<evidence type="ECO:0000259" key="5">
    <source>
        <dbReference type="Pfam" id="PF01521"/>
    </source>
</evidence>
<dbReference type="NCBIfam" id="TIGR00049">
    <property type="entry name" value="iron-sulfur cluster assembly accessory protein"/>
    <property type="match status" value="1"/>
</dbReference>
<sequence>MASTSLRAALAHNIRRPLYAYSRAAATLHASSSSPSLPEQPPTVVPGSSSYTSPPVESGGSHRPSKRPSRMAPQIRASKAALTLTPSAVQRIRSLISGPTPQLVRVGVRNKGCAGMQYHLEYVEGPGKFDEIVQQDGVRVLIDSKALFSIIGSEMDWHEDRMSSKFIFKNPNIVDACGCGESFNVSAT</sequence>
<dbReference type="Proteomes" id="UP000886523">
    <property type="component" value="Unassembled WGS sequence"/>
</dbReference>
<feature type="region of interest" description="Disordered" evidence="4">
    <location>
        <begin position="30"/>
        <end position="73"/>
    </location>
</feature>
<dbReference type="PANTHER" id="PTHR10072:SF41">
    <property type="entry name" value="IRON-SULFUR CLUSTER ASSEMBLY 1 HOMOLOG, MITOCHONDRIAL"/>
    <property type="match status" value="1"/>
</dbReference>
<evidence type="ECO:0000313" key="7">
    <source>
        <dbReference type="Proteomes" id="UP000886523"/>
    </source>
</evidence>
<dbReference type="GO" id="GO:0005739">
    <property type="term" value="C:mitochondrion"/>
    <property type="evidence" value="ECO:0007669"/>
    <property type="project" value="TreeGrafter"/>
</dbReference>
<name>A0A9P6DQ50_9AGAM</name>
<organism evidence="6 7">
    <name type="scientific">Hydnum rufescens UP504</name>
    <dbReference type="NCBI Taxonomy" id="1448309"/>
    <lineage>
        <taxon>Eukaryota</taxon>
        <taxon>Fungi</taxon>
        <taxon>Dikarya</taxon>
        <taxon>Basidiomycota</taxon>
        <taxon>Agaricomycotina</taxon>
        <taxon>Agaricomycetes</taxon>
        <taxon>Cantharellales</taxon>
        <taxon>Hydnaceae</taxon>
        <taxon>Hydnum</taxon>
    </lineage>
</organism>
<dbReference type="AlphaFoldDB" id="A0A9P6DQ50"/>
<comment type="similarity">
    <text evidence="1">Belongs to the HesB/IscA family.</text>
</comment>
<dbReference type="Gene3D" id="2.60.300.12">
    <property type="entry name" value="HesB-like domain"/>
    <property type="match status" value="1"/>
</dbReference>
<dbReference type="PROSITE" id="PS01152">
    <property type="entry name" value="HESB"/>
    <property type="match status" value="1"/>
</dbReference>
<feature type="domain" description="Core" evidence="5">
    <location>
        <begin position="82"/>
        <end position="181"/>
    </location>
</feature>
<keyword evidence="7" id="KW-1185">Reference proteome</keyword>
<evidence type="ECO:0000256" key="3">
    <source>
        <dbReference type="ARBA" id="ARBA00071673"/>
    </source>
</evidence>
<feature type="compositionally biased region" description="Polar residues" evidence="4">
    <location>
        <begin position="46"/>
        <end position="55"/>
    </location>
</feature>
<dbReference type="InterPro" id="IPR017870">
    <property type="entry name" value="FeS_cluster_insertion_CS"/>
</dbReference>
<gene>
    <name evidence="6" type="ORF">BS47DRAFT_1321581</name>
</gene>
<dbReference type="InterPro" id="IPR050322">
    <property type="entry name" value="Fe-S_cluster_asmbl/transfer"/>
</dbReference>
<comment type="function">
    <text evidence="2">Involved in the assembly of mitochondrial and cytoplasmic iron-sulfur proteins. Probably involved in the binding of an intermediate of Fe/S cluster assembly.</text>
</comment>
<evidence type="ECO:0000313" key="6">
    <source>
        <dbReference type="EMBL" id="KAF9506994.1"/>
    </source>
</evidence>
<dbReference type="InterPro" id="IPR000361">
    <property type="entry name" value="ATAP_core_dom"/>
</dbReference>
<accession>A0A9P6DQ50</accession>
<dbReference type="SUPFAM" id="SSF89360">
    <property type="entry name" value="HesB-like domain"/>
    <property type="match status" value="1"/>
</dbReference>
<comment type="caution">
    <text evidence="6">The sequence shown here is derived from an EMBL/GenBank/DDBJ whole genome shotgun (WGS) entry which is preliminary data.</text>
</comment>
<dbReference type="Pfam" id="PF01521">
    <property type="entry name" value="Fe-S_biosyn"/>
    <property type="match status" value="1"/>
</dbReference>
<dbReference type="EMBL" id="MU129093">
    <property type="protein sequence ID" value="KAF9506994.1"/>
    <property type="molecule type" value="Genomic_DNA"/>
</dbReference>
<evidence type="ECO:0000256" key="2">
    <source>
        <dbReference type="ARBA" id="ARBA00054873"/>
    </source>
</evidence>
<dbReference type="FunFam" id="2.60.300.12:FF:000001">
    <property type="entry name" value="Iron-binding protein IscA"/>
    <property type="match status" value="1"/>
</dbReference>
<evidence type="ECO:0000256" key="4">
    <source>
        <dbReference type="SAM" id="MobiDB-lite"/>
    </source>
</evidence>
<reference evidence="6" key="1">
    <citation type="journal article" date="2020" name="Nat. Commun.">
        <title>Large-scale genome sequencing of mycorrhizal fungi provides insights into the early evolution of symbiotic traits.</title>
        <authorList>
            <person name="Miyauchi S."/>
            <person name="Kiss E."/>
            <person name="Kuo A."/>
            <person name="Drula E."/>
            <person name="Kohler A."/>
            <person name="Sanchez-Garcia M."/>
            <person name="Morin E."/>
            <person name="Andreopoulos B."/>
            <person name="Barry K.W."/>
            <person name="Bonito G."/>
            <person name="Buee M."/>
            <person name="Carver A."/>
            <person name="Chen C."/>
            <person name="Cichocki N."/>
            <person name="Clum A."/>
            <person name="Culley D."/>
            <person name="Crous P.W."/>
            <person name="Fauchery L."/>
            <person name="Girlanda M."/>
            <person name="Hayes R.D."/>
            <person name="Keri Z."/>
            <person name="LaButti K."/>
            <person name="Lipzen A."/>
            <person name="Lombard V."/>
            <person name="Magnuson J."/>
            <person name="Maillard F."/>
            <person name="Murat C."/>
            <person name="Nolan M."/>
            <person name="Ohm R.A."/>
            <person name="Pangilinan J."/>
            <person name="Pereira M.F."/>
            <person name="Perotto S."/>
            <person name="Peter M."/>
            <person name="Pfister S."/>
            <person name="Riley R."/>
            <person name="Sitrit Y."/>
            <person name="Stielow J.B."/>
            <person name="Szollosi G."/>
            <person name="Zifcakova L."/>
            <person name="Stursova M."/>
            <person name="Spatafora J.W."/>
            <person name="Tedersoo L."/>
            <person name="Vaario L.M."/>
            <person name="Yamada A."/>
            <person name="Yan M."/>
            <person name="Wang P."/>
            <person name="Xu J."/>
            <person name="Bruns T."/>
            <person name="Baldrian P."/>
            <person name="Vilgalys R."/>
            <person name="Dunand C."/>
            <person name="Henrissat B."/>
            <person name="Grigoriev I.V."/>
            <person name="Hibbett D."/>
            <person name="Nagy L.G."/>
            <person name="Martin F.M."/>
        </authorList>
    </citation>
    <scope>NUCLEOTIDE SEQUENCE</scope>
    <source>
        <strain evidence="6">UP504</strain>
    </source>
</reference>